<proteinExistence type="predicted"/>
<evidence type="ECO:0000313" key="1">
    <source>
        <dbReference type="EMBL" id="RXZ68215.1"/>
    </source>
</evidence>
<dbReference type="OrthoDB" id="5120633at2"/>
<dbReference type="RefSeq" id="WP_129521629.1">
    <property type="nucleotide sequence ID" value="NZ_SDPN01000031.1"/>
</dbReference>
<sequence length="87" mass="10054">MLTQHEAQVGGSHVELTPLSETVWRVCDDRCDDGDTRKLIGYLQLIDDEVEMMWMRPRPGVCYRYRSIEEAVRAVALRHALVASDHR</sequence>
<dbReference type="AlphaFoldDB" id="A0A4Q2KRY6"/>
<protein>
    <submittedName>
        <fullName evidence="1">Uncharacterized protein</fullName>
    </submittedName>
</protein>
<dbReference type="Proteomes" id="UP000293865">
    <property type="component" value="Unassembled WGS sequence"/>
</dbReference>
<dbReference type="EMBL" id="SDPN01000031">
    <property type="protein sequence ID" value="RXZ68215.1"/>
    <property type="molecule type" value="Genomic_DNA"/>
</dbReference>
<organism evidence="1 2">
    <name type="scientific">Agromyces albus</name>
    <dbReference type="NCBI Taxonomy" id="205332"/>
    <lineage>
        <taxon>Bacteria</taxon>
        <taxon>Bacillati</taxon>
        <taxon>Actinomycetota</taxon>
        <taxon>Actinomycetes</taxon>
        <taxon>Micrococcales</taxon>
        <taxon>Microbacteriaceae</taxon>
        <taxon>Agromyces</taxon>
    </lineage>
</organism>
<comment type="caution">
    <text evidence="1">The sequence shown here is derived from an EMBL/GenBank/DDBJ whole genome shotgun (WGS) entry which is preliminary data.</text>
</comment>
<reference evidence="1 2" key="1">
    <citation type="submission" date="2019-01" db="EMBL/GenBank/DDBJ databases">
        <title>Agromyces.</title>
        <authorList>
            <person name="Li J."/>
        </authorList>
    </citation>
    <scope>NUCLEOTIDE SEQUENCE [LARGE SCALE GENOMIC DNA]</scope>
    <source>
        <strain evidence="1 2">DSM 15934</strain>
    </source>
</reference>
<gene>
    <name evidence="1" type="ORF">ESP51_14635</name>
</gene>
<evidence type="ECO:0000313" key="2">
    <source>
        <dbReference type="Proteomes" id="UP000293865"/>
    </source>
</evidence>
<keyword evidence="2" id="KW-1185">Reference proteome</keyword>
<name>A0A4Q2KRY6_9MICO</name>
<accession>A0A4Q2KRY6</accession>